<feature type="region of interest" description="Disordered" evidence="9">
    <location>
        <begin position="75"/>
        <end position="108"/>
    </location>
</feature>
<comment type="similarity">
    <text evidence="1 6 8">Belongs to the ATP:guanido phosphotransferase family.</text>
</comment>
<dbReference type="Proteomes" id="UP000694845">
    <property type="component" value="Unplaced"/>
</dbReference>
<feature type="domain" description="Phosphagen kinase N-terminal" evidence="10">
    <location>
        <begin position="134"/>
        <end position="217"/>
    </location>
</feature>
<dbReference type="Gene3D" id="3.30.590.10">
    <property type="entry name" value="Glutamine synthetase/guanido kinase, catalytic domain"/>
    <property type="match status" value="1"/>
</dbReference>
<accession>A0A8B7YRQ1</accession>
<dbReference type="PANTHER" id="PTHR11547">
    <property type="entry name" value="ARGININE OR CREATINE KINASE"/>
    <property type="match status" value="1"/>
</dbReference>
<dbReference type="GO" id="GO:0004111">
    <property type="term" value="F:creatine kinase activity"/>
    <property type="evidence" value="ECO:0007669"/>
    <property type="project" value="InterPro"/>
</dbReference>
<dbReference type="InterPro" id="IPR022413">
    <property type="entry name" value="ATP-guanido_PTrfase_N"/>
</dbReference>
<dbReference type="OrthoDB" id="430219at2759"/>
<feature type="binding site" evidence="7">
    <location>
        <begin position="250"/>
        <end position="254"/>
    </location>
    <ligand>
        <name>ATP</name>
        <dbReference type="ChEBI" id="CHEBI:30616"/>
    </ligand>
</feature>
<proteinExistence type="inferred from homology"/>
<dbReference type="PROSITE" id="PS51510">
    <property type="entry name" value="PHOSPHAGEN_KINASE_C"/>
    <property type="match status" value="1"/>
</dbReference>
<dbReference type="PROSITE" id="PS51509">
    <property type="entry name" value="PHOSPHAGEN_KINASE_N"/>
    <property type="match status" value="1"/>
</dbReference>
<dbReference type="SUPFAM" id="SSF55931">
    <property type="entry name" value="Glutamine synthetase/guanido kinase"/>
    <property type="match status" value="1"/>
</dbReference>
<reference evidence="13" key="1">
    <citation type="submission" date="2025-08" db="UniProtKB">
        <authorList>
            <consortium name="RefSeq"/>
        </authorList>
    </citation>
    <scope>IDENTIFICATION</scope>
</reference>
<evidence type="ECO:0000256" key="7">
    <source>
        <dbReference type="PROSITE-ProRule" id="PRU00843"/>
    </source>
</evidence>
<dbReference type="PANTHER" id="PTHR11547:SF38">
    <property type="entry name" value="ARGININE KINASE 1-RELATED"/>
    <property type="match status" value="1"/>
</dbReference>
<evidence type="ECO:0000259" key="10">
    <source>
        <dbReference type="PROSITE" id="PS51509"/>
    </source>
</evidence>
<feature type="binding site" evidence="7">
    <location>
        <position position="357"/>
    </location>
    <ligand>
        <name>ATP</name>
        <dbReference type="ChEBI" id="CHEBI:30616"/>
    </ligand>
</feature>
<evidence type="ECO:0000256" key="5">
    <source>
        <dbReference type="ARBA" id="ARBA00022840"/>
    </source>
</evidence>
<protein>
    <submittedName>
        <fullName evidence="13">Arginine kinase-like isoform X1</fullName>
    </submittedName>
</protein>
<dbReference type="GO" id="GO:0005524">
    <property type="term" value="F:ATP binding"/>
    <property type="evidence" value="ECO:0007669"/>
    <property type="project" value="UniProtKB-UniRule"/>
</dbReference>
<dbReference type="AlphaFoldDB" id="A0A8B7YRQ1"/>
<sequence>MHRDGNQARHRLSLLMRSSARHGTVALSGSLGFPIPTARLSALIRRPTLICTGKIVLVTCFVTLLYRCLSGGCNSTETTPNNRSSGQPPKDSNLQSEMASSEYVTQSMAAKDPKHDPYFDLIMDDDLAKNQWPKQLTSHQEDGKKGKDVSLMGQVMTPELFNKLKDVKTKTAGWTIARAINTGTCYQSSFVGCHAGDPESYEVFKELFHPVIEKYHVGYKLDGSMKHITDMDPNKLTVALKDDAKAKVVSSRIRVARNLNFFPLNPGGTVETRLQIADLMSKVFDSFTDDLAGTFHRHTDMTPEETQELVDGHFLFRGKDKMQAASGYHRFWPKGRGIFLNKSKTFIVWVNEGDHLRIISMEQGGDIKSVFARLSRAINAIEEGLKKITGRSSVFASDPALGVITCCPSNLGTAMRGSVHIRVPTIASALGLAEIDKIARTINCQARGSSGEHSAIVDRVDISNWRRLGFTEYSLVQDLIRGANLLSALEDKFVSKEADASKIDQVLAQLMSDVTIAGN</sequence>
<organism evidence="12 13">
    <name type="scientific">Acanthaster planci</name>
    <name type="common">Crown-of-thorns starfish</name>
    <dbReference type="NCBI Taxonomy" id="133434"/>
    <lineage>
        <taxon>Eukaryota</taxon>
        <taxon>Metazoa</taxon>
        <taxon>Echinodermata</taxon>
        <taxon>Eleutherozoa</taxon>
        <taxon>Asterozoa</taxon>
        <taxon>Asteroidea</taxon>
        <taxon>Valvatacea</taxon>
        <taxon>Valvatida</taxon>
        <taxon>Acanthasteridae</taxon>
        <taxon>Acanthaster</taxon>
    </lineage>
</organism>
<feature type="binding site" evidence="7">
    <location>
        <position position="313"/>
    </location>
    <ligand>
        <name>ATP</name>
        <dbReference type="ChEBI" id="CHEBI:30616"/>
    </ligand>
</feature>
<evidence type="ECO:0000256" key="9">
    <source>
        <dbReference type="SAM" id="MobiDB-lite"/>
    </source>
</evidence>
<keyword evidence="3 7" id="KW-0547">Nucleotide-binding</keyword>
<feature type="domain" description="Phosphagen kinase C-terminal" evidence="11">
    <location>
        <begin position="247"/>
        <end position="493"/>
    </location>
</feature>
<feature type="binding site" evidence="7">
    <location>
        <begin position="447"/>
        <end position="452"/>
    </location>
    <ligand>
        <name>ATP</name>
        <dbReference type="ChEBI" id="CHEBI:30616"/>
    </ligand>
</feature>
<keyword evidence="4 7" id="KW-0418">Kinase</keyword>
<dbReference type="GO" id="GO:0046314">
    <property type="term" value="P:phosphocreatine biosynthetic process"/>
    <property type="evidence" value="ECO:0007669"/>
    <property type="project" value="InterPro"/>
</dbReference>
<evidence type="ECO:0000256" key="8">
    <source>
        <dbReference type="RuleBase" id="RU000505"/>
    </source>
</evidence>
<evidence type="ECO:0000256" key="3">
    <source>
        <dbReference type="ARBA" id="ARBA00022741"/>
    </source>
</evidence>
<dbReference type="InterPro" id="IPR036802">
    <property type="entry name" value="ATP-guanido_PTrfase_N_sf"/>
</dbReference>
<dbReference type="GO" id="GO:0005615">
    <property type="term" value="C:extracellular space"/>
    <property type="evidence" value="ECO:0007669"/>
    <property type="project" value="TreeGrafter"/>
</dbReference>
<dbReference type="InterPro" id="IPR000749">
    <property type="entry name" value="ATP-guanido_PTrfase"/>
</dbReference>
<evidence type="ECO:0000256" key="2">
    <source>
        <dbReference type="ARBA" id="ARBA00022679"/>
    </source>
</evidence>
<dbReference type="Gene3D" id="1.10.135.10">
    <property type="entry name" value="ATP:guanido phosphotransferase, N-terminal domain"/>
    <property type="match status" value="1"/>
</dbReference>
<keyword evidence="12" id="KW-1185">Reference proteome</keyword>
<dbReference type="InterPro" id="IPR022414">
    <property type="entry name" value="ATP-guanido_PTrfase_cat"/>
</dbReference>
<dbReference type="Pfam" id="PF00217">
    <property type="entry name" value="ATP-gua_Ptrans"/>
    <property type="match status" value="1"/>
</dbReference>
<dbReference type="GeneID" id="110982097"/>
<evidence type="ECO:0000313" key="12">
    <source>
        <dbReference type="Proteomes" id="UP000694845"/>
    </source>
</evidence>
<gene>
    <name evidence="13" type="primary">LOC110982097</name>
</gene>
<evidence type="ECO:0000256" key="1">
    <source>
        <dbReference type="ARBA" id="ARBA00006798"/>
    </source>
</evidence>
<name>A0A8B7YRQ1_ACAPL</name>
<dbReference type="CDD" id="cd07931">
    <property type="entry name" value="eukaryotic_phosphagen_kinases"/>
    <property type="match status" value="1"/>
</dbReference>
<dbReference type="InterPro" id="IPR014746">
    <property type="entry name" value="Gln_synth/guanido_kin_cat_dom"/>
</dbReference>
<dbReference type="KEGG" id="aplc:110982097"/>
<keyword evidence="2 7" id="KW-0808">Transferase</keyword>
<evidence type="ECO:0000313" key="13">
    <source>
        <dbReference type="RefSeq" id="XP_022095954.1"/>
    </source>
</evidence>
<dbReference type="InterPro" id="IPR022415">
    <property type="entry name" value="ATP-guanido_PTrfase_AS"/>
</dbReference>
<dbReference type="FunFam" id="3.30.590.10:FF:000006">
    <property type="entry name" value="Arginine kinase 1"/>
    <property type="match status" value="1"/>
</dbReference>
<dbReference type="PROSITE" id="PS00112">
    <property type="entry name" value="PHOSPHAGEN_KINASE"/>
    <property type="match status" value="1"/>
</dbReference>
<dbReference type="SUPFAM" id="SSF48034">
    <property type="entry name" value="Guanido kinase N-terminal domain"/>
    <property type="match status" value="1"/>
</dbReference>
<feature type="binding site" evidence="7">
    <location>
        <begin position="416"/>
        <end position="420"/>
    </location>
    <ligand>
        <name>ATP</name>
        <dbReference type="ChEBI" id="CHEBI:30616"/>
    </ligand>
</feature>
<evidence type="ECO:0000256" key="6">
    <source>
        <dbReference type="PROSITE-ProRule" id="PRU00842"/>
    </source>
</evidence>
<dbReference type="RefSeq" id="XP_022095954.1">
    <property type="nucleotide sequence ID" value="XM_022240262.1"/>
</dbReference>
<dbReference type="Pfam" id="PF02807">
    <property type="entry name" value="ATP-gua_PtransN"/>
    <property type="match status" value="1"/>
</dbReference>
<keyword evidence="5 7" id="KW-0067">ATP-binding</keyword>
<evidence type="ECO:0000256" key="4">
    <source>
        <dbReference type="ARBA" id="ARBA00022777"/>
    </source>
</evidence>
<evidence type="ECO:0000259" key="11">
    <source>
        <dbReference type="PROSITE" id="PS51510"/>
    </source>
</evidence>